<dbReference type="AlphaFoldDB" id="E6VPA0"/>
<accession>E6VPA0</accession>
<dbReference type="STRING" id="652103.Rpdx1_2041"/>
<sequence length="86" mass="9346">MFGHAELVDCSFMRPLGSPIGIFSICDDPVAGAEDLIREIYYWRVGCDTLGLYGDDLAILDVVAPPNRFASESADPQQMPGIGPDR</sequence>
<dbReference type="HOGENOM" id="CLU_2495861_0_0_5"/>
<protein>
    <submittedName>
        <fullName evidence="1">Uncharacterized protein</fullName>
    </submittedName>
</protein>
<evidence type="ECO:0000313" key="1">
    <source>
        <dbReference type="EMBL" id="ADU43649.1"/>
    </source>
</evidence>
<reference evidence="1" key="1">
    <citation type="submission" date="2010-12" db="EMBL/GenBank/DDBJ databases">
        <title>Complete sequence of Rhodopseudomonas palustris DX-1.</title>
        <authorList>
            <consortium name="US DOE Joint Genome Institute"/>
            <person name="Lucas S."/>
            <person name="Copeland A."/>
            <person name="Lapidus A."/>
            <person name="Cheng J.-F."/>
            <person name="Goodwin L."/>
            <person name="Pitluck S."/>
            <person name="Misra M."/>
            <person name="Chertkov O."/>
            <person name="Detter J.C."/>
            <person name="Han C."/>
            <person name="Tapia R."/>
            <person name="Land M."/>
            <person name="Hauser L."/>
            <person name="Kyrpides N."/>
            <person name="Ivanova N."/>
            <person name="Ovchinnikova G."/>
            <person name="Logan B."/>
            <person name="Oda Y."/>
            <person name="Harwood C."/>
            <person name="Woyke T."/>
        </authorList>
    </citation>
    <scope>NUCLEOTIDE SEQUENCE [LARGE SCALE GENOMIC DNA]</scope>
    <source>
        <strain evidence="1">DX-1</strain>
    </source>
</reference>
<dbReference type="OrthoDB" id="9801609at2"/>
<proteinExistence type="predicted"/>
<dbReference type="BioCyc" id="RPAL652103:RPDX1_RS10010-MONOMER"/>
<organism evidence="1 2">
    <name type="scientific">Rhodopseudomonas palustris (strain DX-1)</name>
    <dbReference type="NCBI Taxonomy" id="652103"/>
    <lineage>
        <taxon>Bacteria</taxon>
        <taxon>Pseudomonadati</taxon>
        <taxon>Pseudomonadota</taxon>
        <taxon>Alphaproteobacteria</taxon>
        <taxon>Hyphomicrobiales</taxon>
        <taxon>Nitrobacteraceae</taxon>
        <taxon>Rhodopseudomonas</taxon>
    </lineage>
</organism>
<dbReference type="KEGG" id="rpx:Rpdx1_2041"/>
<name>E6VPA0_RHOPX</name>
<gene>
    <name evidence="1" type="ordered locus">Rpdx1_2041</name>
</gene>
<dbReference type="Proteomes" id="UP000001402">
    <property type="component" value="Chromosome"/>
</dbReference>
<evidence type="ECO:0000313" key="2">
    <source>
        <dbReference type="Proteomes" id="UP000001402"/>
    </source>
</evidence>
<dbReference type="EMBL" id="CP002418">
    <property type="protein sequence ID" value="ADU43649.1"/>
    <property type="molecule type" value="Genomic_DNA"/>
</dbReference>